<gene>
    <name evidence="1" type="ORF">SAMN04488028_10650</name>
</gene>
<accession>A0A1M6THZ4</accession>
<dbReference type="InterPro" id="IPR008969">
    <property type="entry name" value="CarboxyPept-like_regulatory"/>
</dbReference>
<evidence type="ECO:0000313" key="2">
    <source>
        <dbReference type="Proteomes" id="UP000184474"/>
    </source>
</evidence>
<dbReference type="Proteomes" id="UP000184474">
    <property type="component" value="Unassembled WGS sequence"/>
</dbReference>
<reference evidence="2" key="1">
    <citation type="submission" date="2016-11" db="EMBL/GenBank/DDBJ databases">
        <authorList>
            <person name="Varghese N."/>
            <person name="Submissions S."/>
        </authorList>
    </citation>
    <scope>NUCLEOTIDE SEQUENCE [LARGE SCALE GENOMIC DNA]</scope>
    <source>
        <strain evidence="2">DSM 26134</strain>
    </source>
</reference>
<keyword evidence="2" id="KW-1185">Reference proteome</keyword>
<dbReference type="EMBL" id="FRAA01000006">
    <property type="protein sequence ID" value="SHK56550.1"/>
    <property type="molecule type" value="Genomic_DNA"/>
</dbReference>
<evidence type="ECO:0000313" key="1">
    <source>
        <dbReference type="EMBL" id="SHK56550.1"/>
    </source>
</evidence>
<dbReference type="Pfam" id="PF13715">
    <property type="entry name" value="CarbopepD_reg_2"/>
    <property type="match status" value="1"/>
</dbReference>
<protein>
    <submittedName>
        <fullName evidence="1">CarboxypepD_reg-like domain-containing protein</fullName>
    </submittedName>
</protein>
<proteinExistence type="predicted"/>
<sequence>MTQSGMAICQDILVRGAVMDSETADVLRDVQVYTHIHSGTYSDIDGNFVVKVLSGDTLHFSLLGYKEQQYVVTDSIRYQNIMISMKKTTIVLEDVQVSSMYQANTIIRNPRLESVHVNGVYAAPKTEADDYRLGAMGAVASPATAVYRMVSKQYKQEKRVYNESLAREAEGETFDVAKEKMEEILEIMGQRLDEYYYIDFIHYAGMDLQSFARREVYELVQILPKNLDGYYDYLDEKLKEEERIKSGAKQNPTFH</sequence>
<dbReference type="AlphaFoldDB" id="A0A1M6THZ4"/>
<dbReference type="STRING" id="156994.SAMN04488028_10650"/>
<dbReference type="SUPFAM" id="SSF49464">
    <property type="entry name" value="Carboxypeptidase regulatory domain-like"/>
    <property type="match status" value="1"/>
</dbReference>
<name>A0A1M6THZ4_REIAG</name>
<organism evidence="1 2">
    <name type="scientific">Reichenbachiella agariperforans</name>
    <dbReference type="NCBI Taxonomy" id="156994"/>
    <lineage>
        <taxon>Bacteria</taxon>
        <taxon>Pseudomonadati</taxon>
        <taxon>Bacteroidota</taxon>
        <taxon>Cytophagia</taxon>
        <taxon>Cytophagales</taxon>
        <taxon>Reichenbachiellaceae</taxon>
        <taxon>Reichenbachiella</taxon>
    </lineage>
</organism>